<name>A0A0J7MML2_LASNI</name>
<dbReference type="Proteomes" id="UP000036403">
    <property type="component" value="Unassembled WGS sequence"/>
</dbReference>
<dbReference type="AlphaFoldDB" id="A0A0J7MML2"/>
<feature type="compositionally biased region" description="Acidic residues" evidence="1">
    <location>
        <begin position="62"/>
        <end position="86"/>
    </location>
</feature>
<comment type="caution">
    <text evidence="2">The sequence shown here is derived from an EMBL/GenBank/DDBJ whole genome shotgun (WGS) entry which is preliminary data.</text>
</comment>
<gene>
    <name evidence="2" type="ORF">RF55_25022</name>
</gene>
<feature type="non-terminal residue" evidence="2">
    <location>
        <position position="155"/>
    </location>
</feature>
<accession>A0A0J7MML2</accession>
<proteinExistence type="predicted"/>
<organism evidence="2 3">
    <name type="scientific">Lasius niger</name>
    <name type="common">Black garden ant</name>
    <dbReference type="NCBI Taxonomy" id="67767"/>
    <lineage>
        <taxon>Eukaryota</taxon>
        <taxon>Metazoa</taxon>
        <taxon>Ecdysozoa</taxon>
        <taxon>Arthropoda</taxon>
        <taxon>Hexapoda</taxon>
        <taxon>Insecta</taxon>
        <taxon>Pterygota</taxon>
        <taxon>Neoptera</taxon>
        <taxon>Endopterygota</taxon>
        <taxon>Hymenoptera</taxon>
        <taxon>Apocrita</taxon>
        <taxon>Aculeata</taxon>
        <taxon>Formicoidea</taxon>
        <taxon>Formicidae</taxon>
        <taxon>Formicinae</taxon>
        <taxon>Lasius</taxon>
        <taxon>Lasius</taxon>
    </lineage>
</organism>
<dbReference type="OrthoDB" id="6615613at2759"/>
<evidence type="ECO:0000313" key="3">
    <source>
        <dbReference type="Proteomes" id="UP000036403"/>
    </source>
</evidence>
<reference evidence="2 3" key="1">
    <citation type="submission" date="2015-04" db="EMBL/GenBank/DDBJ databases">
        <title>Lasius niger genome sequencing.</title>
        <authorList>
            <person name="Konorov E.A."/>
            <person name="Nikitin M.A."/>
            <person name="Kirill M.V."/>
            <person name="Chang P."/>
        </authorList>
    </citation>
    <scope>NUCLEOTIDE SEQUENCE [LARGE SCALE GENOMIC DNA]</scope>
    <source>
        <tissue evidence="2">Whole</tissue>
    </source>
</reference>
<evidence type="ECO:0000313" key="2">
    <source>
        <dbReference type="EMBL" id="KMQ81840.1"/>
    </source>
</evidence>
<evidence type="ECO:0000256" key="1">
    <source>
        <dbReference type="SAM" id="MobiDB-lite"/>
    </source>
</evidence>
<protein>
    <submittedName>
        <fullName evidence="2">Histone H3</fullName>
    </submittedName>
</protein>
<keyword evidence="3" id="KW-1185">Reference proteome</keyword>
<sequence>MNGFLNKLLDHSCYQATYNKELHEFSLDDAGMLVIVNKVSMNEQETSVENECSSGCISGEVDGNELNEVGDVEDDDISDSEYNDYDDMMRNDPSGKKLSKAVEVYGPFASGMYDESLIGQVQPKPALYDSRLPAKQRAKKVKADLWKRISNSFGG</sequence>
<dbReference type="PaxDb" id="67767-A0A0J7MML2"/>
<feature type="region of interest" description="Disordered" evidence="1">
    <location>
        <begin position="60"/>
        <end position="94"/>
    </location>
</feature>
<dbReference type="EMBL" id="LBMM01030995">
    <property type="protein sequence ID" value="KMQ81840.1"/>
    <property type="molecule type" value="Genomic_DNA"/>
</dbReference>